<proteinExistence type="predicted"/>
<name>A0A9D1LCI3_9FIRM</name>
<organism evidence="2 3">
    <name type="scientific">Candidatus Pullichristensenella excrementigallinarum</name>
    <dbReference type="NCBI Taxonomy" id="2840907"/>
    <lineage>
        <taxon>Bacteria</taxon>
        <taxon>Bacillati</taxon>
        <taxon>Bacillota</taxon>
        <taxon>Clostridia</taxon>
        <taxon>Candidatus Pullichristensenella</taxon>
    </lineage>
</organism>
<reference evidence="2" key="1">
    <citation type="submission" date="2020-10" db="EMBL/GenBank/DDBJ databases">
        <authorList>
            <person name="Gilroy R."/>
        </authorList>
    </citation>
    <scope>NUCLEOTIDE SEQUENCE</scope>
    <source>
        <strain evidence="2">ChiHcec3-11533</strain>
    </source>
</reference>
<evidence type="ECO:0000259" key="1">
    <source>
        <dbReference type="PROSITE" id="PS51480"/>
    </source>
</evidence>
<protein>
    <submittedName>
        <fullName evidence="2">DAK2 domain-containing protein</fullName>
    </submittedName>
</protein>
<dbReference type="EMBL" id="DVMU01000095">
    <property type="protein sequence ID" value="HIU33776.1"/>
    <property type="molecule type" value="Genomic_DNA"/>
</dbReference>
<gene>
    <name evidence="2" type="ORF">IAB02_04370</name>
</gene>
<dbReference type="InterPro" id="IPR004007">
    <property type="entry name" value="DhaL_dom"/>
</dbReference>
<dbReference type="PROSITE" id="PS51480">
    <property type="entry name" value="DHAL"/>
    <property type="match status" value="1"/>
</dbReference>
<accession>A0A9D1LCI3</accession>
<dbReference type="Pfam" id="PF02734">
    <property type="entry name" value="Dak2"/>
    <property type="match status" value="1"/>
</dbReference>
<evidence type="ECO:0000313" key="3">
    <source>
        <dbReference type="Proteomes" id="UP000824072"/>
    </source>
</evidence>
<feature type="non-terminal residue" evidence="2">
    <location>
        <position position="1"/>
    </location>
</feature>
<sequence length="53" mass="5760">AAIDGAEATREMEAVKGRATYQTNKGVGHLDPGAVTMSYQIECLCDYIRDNLL</sequence>
<dbReference type="InterPro" id="IPR036117">
    <property type="entry name" value="DhaL_dom_sf"/>
</dbReference>
<dbReference type="AlphaFoldDB" id="A0A9D1LCI3"/>
<dbReference type="Gene3D" id="1.25.40.340">
    <property type="match status" value="1"/>
</dbReference>
<reference evidence="2" key="2">
    <citation type="journal article" date="2021" name="PeerJ">
        <title>Extensive microbial diversity within the chicken gut microbiome revealed by metagenomics and culture.</title>
        <authorList>
            <person name="Gilroy R."/>
            <person name="Ravi A."/>
            <person name="Getino M."/>
            <person name="Pursley I."/>
            <person name="Horton D.L."/>
            <person name="Alikhan N.F."/>
            <person name="Baker D."/>
            <person name="Gharbi K."/>
            <person name="Hall N."/>
            <person name="Watson M."/>
            <person name="Adriaenssens E.M."/>
            <person name="Foster-Nyarko E."/>
            <person name="Jarju S."/>
            <person name="Secka A."/>
            <person name="Antonio M."/>
            <person name="Oren A."/>
            <person name="Chaudhuri R.R."/>
            <person name="La Ragione R."/>
            <person name="Hildebrand F."/>
            <person name="Pallen M.J."/>
        </authorList>
    </citation>
    <scope>NUCLEOTIDE SEQUENCE</scope>
    <source>
        <strain evidence="2">ChiHcec3-11533</strain>
    </source>
</reference>
<comment type="caution">
    <text evidence="2">The sequence shown here is derived from an EMBL/GenBank/DDBJ whole genome shotgun (WGS) entry which is preliminary data.</text>
</comment>
<dbReference type="GO" id="GO:0006071">
    <property type="term" value="P:glycerol metabolic process"/>
    <property type="evidence" value="ECO:0007669"/>
    <property type="project" value="InterPro"/>
</dbReference>
<dbReference type="Proteomes" id="UP000824072">
    <property type="component" value="Unassembled WGS sequence"/>
</dbReference>
<dbReference type="SUPFAM" id="SSF101473">
    <property type="entry name" value="DhaL-like"/>
    <property type="match status" value="1"/>
</dbReference>
<dbReference type="GO" id="GO:0004371">
    <property type="term" value="F:glycerone kinase activity"/>
    <property type="evidence" value="ECO:0007669"/>
    <property type="project" value="InterPro"/>
</dbReference>
<feature type="domain" description="DhaL" evidence="1">
    <location>
        <begin position="1"/>
        <end position="46"/>
    </location>
</feature>
<evidence type="ECO:0000313" key="2">
    <source>
        <dbReference type="EMBL" id="HIU33776.1"/>
    </source>
</evidence>